<dbReference type="Proteomes" id="UP000475862">
    <property type="component" value="Unassembled WGS sequence"/>
</dbReference>
<evidence type="ECO:0000313" key="2">
    <source>
        <dbReference type="EMBL" id="KAE9536665.1"/>
    </source>
</evidence>
<dbReference type="OrthoDB" id="6630146at2759"/>
<keyword evidence="1" id="KW-0472">Membrane</keyword>
<feature type="transmembrane region" description="Helical" evidence="1">
    <location>
        <begin position="73"/>
        <end position="93"/>
    </location>
</feature>
<comment type="caution">
    <text evidence="2">The sequence shown here is derived from an EMBL/GenBank/DDBJ whole genome shotgun (WGS) entry which is preliminary data.</text>
</comment>
<dbReference type="EMBL" id="VYZN01000022">
    <property type="protein sequence ID" value="KAE9536665.1"/>
    <property type="molecule type" value="Genomic_DNA"/>
</dbReference>
<accession>A0A6G0TRV1</accession>
<sequence length="1027" mass="120500">MRLFRVFGSENGFNFFWVSDFVSENGFDFFRGSALPLIRCARLDIENENIPRCSIPKFTSVRMRSKMPTAGNMKLLILCTVICLCCTSVSAMINTDDFRDLILRIKNIYKHEFWIQNFIHEKILIENEIMIIADTLKEIYDTDIFKLKINVVLRASKLLYTAQKCKYSNLVIEALRVFFKIILSCQKLPVDNLKNNDEQLSIKISSFNEIIGRFVKLKMYISKFIFNIYHLMNLSPTLKYTDHTLIKSLLSINLYLEHLKININQYKQGDDGNESIDVKKVIAQMINLVERFRCKHCYIENYYNDFKLFDNKIICVKVDDTNYVSLIDSTFKNLNTFHEDTSLYTILPKYKLFSEDLYDQKYILLENIFEISIDKSFIIPDLIVEWKNATQRQTLRNVFNEVLLIEVIKSVFYIKYMNPKLITSKDDIKKLLNEFDEFINRMIPKNYPTNMYHLIMQFRNSLSKLILTKTESTSVLSIFSLQQLRKVFIDTTYVLSENCKTSQINTTIENLPIKLSYESDTLSNYNLLTVNYLEAIENNDNLTNAIICKHFSLLREKLLLFQMLIIGFQNDSTVQEKNYHEYLISAKKIIFKNLMHLFQTYIDHDKIKKIIVPLTIHFKYNQNTEDNLKILLQVLYLYINIIEYFELNNCSSTTYSIDVYYNKVNDVLKSSNSQILEHERGKVNELSKLFWDNKQIILDDYMIESSKTFSDMDQKRRDLSSMVVDQFILKVEFSSYCSIESCHDVSEQLFFWNGPLESDETISAITIAGVIDYQSLVKYQCSIVKCFVSQVVENVFKIIEKYYIISKHRDSSKWMDTYINETKYYLTEFEKIPFSKSVILLNDFPENDDLMETPIEMSIFFKNNDQIKLSQSSNIKHTYSQSSNTEVLQIEENELINLNTTINNNINLLKSIVKKLNDSIYSSEDVQFSTCIMYYSLVISHKVILALLLALESLAYSEQPLISTALFSKTSKSSLICLILYEDQCQSISKRYLFNIEFHRHIIKPVSKVFNLASNPLAFTLYTAFSF</sequence>
<keyword evidence="3" id="KW-1185">Reference proteome</keyword>
<keyword evidence="1" id="KW-1133">Transmembrane helix</keyword>
<proteinExistence type="predicted"/>
<reference evidence="2 3" key="1">
    <citation type="submission" date="2019-08" db="EMBL/GenBank/DDBJ databases">
        <title>The genome of the soybean aphid Biotype 1, its phylome, world population structure and adaptation to the North American continent.</title>
        <authorList>
            <person name="Giordano R."/>
            <person name="Donthu R.K."/>
            <person name="Hernandez A.G."/>
            <person name="Wright C.L."/>
            <person name="Zimin A.V."/>
        </authorList>
    </citation>
    <scope>NUCLEOTIDE SEQUENCE [LARGE SCALE GENOMIC DNA]</scope>
    <source>
        <tissue evidence="2">Whole aphids</tissue>
    </source>
</reference>
<evidence type="ECO:0000256" key="1">
    <source>
        <dbReference type="SAM" id="Phobius"/>
    </source>
</evidence>
<gene>
    <name evidence="2" type="ORF">AGLY_007067</name>
</gene>
<evidence type="ECO:0000313" key="3">
    <source>
        <dbReference type="Proteomes" id="UP000475862"/>
    </source>
</evidence>
<dbReference type="AlphaFoldDB" id="A0A6G0TRV1"/>
<keyword evidence="1" id="KW-0812">Transmembrane</keyword>
<protein>
    <submittedName>
        <fullName evidence="2">Uncharacterized protein</fullName>
    </submittedName>
</protein>
<organism evidence="2 3">
    <name type="scientific">Aphis glycines</name>
    <name type="common">Soybean aphid</name>
    <dbReference type="NCBI Taxonomy" id="307491"/>
    <lineage>
        <taxon>Eukaryota</taxon>
        <taxon>Metazoa</taxon>
        <taxon>Ecdysozoa</taxon>
        <taxon>Arthropoda</taxon>
        <taxon>Hexapoda</taxon>
        <taxon>Insecta</taxon>
        <taxon>Pterygota</taxon>
        <taxon>Neoptera</taxon>
        <taxon>Paraneoptera</taxon>
        <taxon>Hemiptera</taxon>
        <taxon>Sternorrhyncha</taxon>
        <taxon>Aphidomorpha</taxon>
        <taxon>Aphidoidea</taxon>
        <taxon>Aphididae</taxon>
        <taxon>Aphidini</taxon>
        <taxon>Aphis</taxon>
        <taxon>Aphis</taxon>
    </lineage>
</organism>
<name>A0A6G0TRV1_APHGL</name>